<sequence length="142" mass="16547">MEEERDFPSLKQKLKSSLRIPCCFPPHHRDDSSVDLWPQLLRSTSWMRSRTHESPEFRDKDKRRHFIPRLGLGHRRRSVSTDFRYDPLSYALNFDDGSFDDSYPDDIPLRNSSSKLPPSPTPNSEKSPAKTRPASLEIDAYT</sequence>
<proteinExistence type="predicted"/>
<evidence type="ECO:0000313" key="2">
    <source>
        <dbReference type="EMBL" id="KAK6944408.1"/>
    </source>
</evidence>
<feature type="compositionally biased region" description="Polar residues" evidence="1">
    <location>
        <begin position="110"/>
        <end position="126"/>
    </location>
</feature>
<comment type="caution">
    <text evidence="2">The sequence shown here is derived from an EMBL/GenBank/DDBJ whole genome shotgun (WGS) entry which is preliminary data.</text>
</comment>
<evidence type="ECO:0000313" key="3">
    <source>
        <dbReference type="Proteomes" id="UP001370490"/>
    </source>
</evidence>
<organism evidence="2 3">
    <name type="scientific">Dillenia turbinata</name>
    <dbReference type="NCBI Taxonomy" id="194707"/>
    <lineage>
        <taxon>Eukaryota</taxon>
        <taxon>Viridiplantae</taxon>
        <taxon>Streptophyta</taxon>
        <taxon>Embryophyta</taxon>
        <taxon>Tracheophyta</taxon>
        <taxon>Spermatophyta</taxon>
        <taxon>Magnoliopsida</taxon>
        <taxon>eudicotyledons</taxon>
        <taxon>Gunneridae</taxon>
        <taxon>Pentapetalae</taxon>
        <taxon>Dilleniales</taxon>
        <taxon>Dilleniaceae</taxon>
        <taxon>Dillenia</taxon>
    </lineage>
</organism>
<dbReference type="EMBL" id="JBAMMX010000003">
    <property type="protein sequence ID" value="KAK6944408.1"/>
    <property type="molecule type" value="Genomic_DNA"/>
</dbReference>
<keyword evidence="3" id="KW-1185">Reference proteome</keyword>
<accession>A0AAN8W110</accession>
<feature type="region of interest" description="Disordered" evidence="1">
    <location>
        <begin position="96"/>
        <end position="142"/>
    </location>
</feature>
<dbReference type="AlphaFoldDB" id="A0AAN8W110"/>
<reference evidence="2 3" key="1">
    <citation type="submission" date="2023-12" db="EMBL/GenBank/DDBJ databases">
        <title>A high-quality genome assembly for Dillenia turbinata (Dilleniales).</title>
        <authorList>
            <person name="Chanderbali A."/>
        </authorList>
    </citation>
    <scope>NUCLEOTIDE SEQUENCE [LARGE SCALE GENOMIC DNA]</scope>
    <source>
        <strain evidence="2">LSX21</strain>
        <tissue evidence="2">Leaf</tissue>
    </source>
</reference>
<gene>
    <name evidence="2" type="ORF">RJ641_025510</name>
</gene>
<evidence type="ECO:0000256" key="1">
    <source>
        <dbReference type="SAM" id="MobiDB-lite"/>
    </source>
</evidence>
<protein>
    <submittedName>
        <fullName evidence="2">Uncharacterized protein</fullName>
    </submittedName>
</protein>
<dbReference type="Proteomes" id="UP001370490">
    <property type="component" value="Unassembled WGS sequence"/>
</dbReference>
<dbReference type="PANTHER" id="PTHR33168">
    <property type="entry name" value="STRESS INDUCED PROTEIN-RELATED"/>
    <property type="match status" value="1"/>
</dbReference>
<name>A0AAN8W110_9MAGN</name>